<dbReference type="PANTHER" id="PTHR36697:SF1">
    <property type="entry name" value="S-ADENOSYLMETHIONINE SYNTHASE"/>
    <property type="match status" value="1"/>
</dbReference>
<protein>
    <recommendedName>
        <fullName evidence="3">S-adenosylmethionine synthetase</fullName>
    </recommendedName>
</protein>
<dbReference type="EMBL" id="AMFJ01028953">
    <property type="protein sequence ID" value="EKD44160.1"/>
    <property type="molecule type" value="Genomic_DNA"/>
</dbReference>
<dbReference type="Gene3D" id="3.30.300.340">
    <property type="entry name" value="S-adenosylmethionine synthetase, N-terminal domain"/>
    <property type="match status" value="1"/>
</dbReference>
<sequence>MTKINLKHSPLYAGALDPDILSFEVVERKFRGHPDSLADMVAQSFSQKYIYEAWKMFPELENKYFPNFSADKITLAGASSVIDNGKIIINSPVNALLMGKITQKIGDIDLGVDNIFKLAIEEVMSKCLHTDDYKQHIHRKTYAVNLAGVDRGKKFYDPSSASELIESLKNETLATSTVYIVAYAPLSVTEKLSIFLDNFTNSDKFIKAFPAIGSDIKMLIRRDGSEFNISLCLPIRPEVVNTIHEYNDIINSATKTIESIIFYYLENNGYKNPKIHMHINTKDTETKKYFAVWGTALSKGDIGAVGRGNRQQGFISGIRPSTGEAISGKNPYHFSGVVYQIVADAISNEIYKVTNLRNIVYITANNGDQLNKPNLIDVLLESDDHIFTNTIKEIINKTLDNIDSLRTEYILTDPIERFMNPKSYLL</sequence>
<organism evidence="2">
    <name type="scientific">uncultured bacterium</name>
    <name type="common">gcode 4</name>
    <dbReference type="NCBI Taxonomy" id="1234023"/>
    <lineage>
        <taxon>Bacteria</taxon>
        <taxon>environmental samples</taxon>
    </lineage>
</organism>
<dbReference type="InterPro" id="IPR042544">
    <property type="entry name" value="AdoMet_synthase_3"/>
</dbReference>
<evidence type="ECO:0008006" key="3">
    <source>
        <dbReference type="Google" id="ProtNLM"/>
    </source>
</evidence>
<dbReference type="PANTHER" id="PTHR36697">
    <property type="entry name" value="S-ADENOSYLMETHIONINE SYNTHASE"/>
    <property type="match status" value="1"/>
</dbReference>
<evidence type="ECO:0000256" key="1">
    <source>
        <dbReference type="ARBA" id="ARBA00006892"/>
    </source>
</evidence>
<accession>K1YMJ5</accession>
<comment type="similarity">
    <text evidence="1">Belongs to the AdoMet synthetase 2 family.</text>
</comment>
<reference evidence="2" key="1">
    <citation type="journal article" date="2012" name="Science">
        <title>Fermentation, hydrogen, and sulfur metabolism in multiple uncultivated bacterial phyla.</title>
        <authorList>
            <person name="Wrighton K.C."/>
            <person name="Thomas B.C."/>
            <person name="Sharon I."/>
            <person name="Miller C.S."/>
            <person name="Castelle C.J."/>
            <person name="VerBerkmoes N.C."/>
            <person name="Wilkins M.J."/>
            <person name="Hettich R.L."/>
            <person name="Lipton M.S."/>
            <person name="Williams K.H."/>
            <person name="Long P.E."/>
            <person name="Banfield J.F."/>
        </authorList>
    </citation>
    <scope>NUCLEOTIDE SEQUENCE [LARGE SCALE GENOMIC DNA]</scope>
</reference>
<dbReference type="AlphaFoldDB" id="K1YMJ5"/>
<dbReference type="Pfam" id="PF01941">
    <property type="entry name" value="AdoMet_Synthase"/>
    <property type="match status" value="1"/>
</dbReference>
<gene>
    <name evidence="2" type="ORF">ACD_71C00222G0019</name>
</gene>
<proteinExistence type="inferred from homology"/>
<evidence type="ECO:0000313" key="2">
    <source>
        <dbReference type="EMBL" id="EKD44160.1"/>
    </source>
</evidence>
<name>K1YMJ5_9BACT</name>
<dbReference type="Gene3D" id="3.30.300.10">
    <property type="match status" value="1"/>
</dbReference>
<dbReference type="Gene3D" id="3.30.300.280">
    <property type="entry name" value="S-adenosylmethionine synthetase, C-terminal domain"/>
    <property type="match status" value="1"/>
</dbReference>
<comment type="caution">
    <text evidence="2">The sequence shown here is derived from an EMBL/GenBank/DDBJ whole genome shotgun (WGS) entry which is preliminary data.</text>
</comment>
<dbReference type="InterPro" id="IPR027790">
    <property type="entry name" value="AdoMet_synthase_2_family"/>
</dbReference>
<dbReference type="InterPro" id="IPR042543">
    <property type="entry name" value="AdoMet_synthase_2"/>
</dbReference>